<reference evidence="6" key="1">
    <citation type="journal article" date="2019" name="Microbiology">
        <title>Complete Genome Sequence of an Uncultured Bacterium of the Candidate Phylum Bipolaricaulota.</title>
        <authorList>
            <person name="Kadnikov V.V."/>
            <person name="Mardanov A.V."/>
            <person name="Beletsky A.V."/>
            <person name="Frank Y.A."/>
            <person name="Karnachuk O.V."/>
            <person name="Ravin N.V."/>
        </authorList>
    </citation>
    <scope>NUCLEOTIDE SEQUENCE [LARGE SCALE GENOMIC DNA]</scope>
</reference>
<sequence>MKPQLKLFNIAKKYGDREVVNIDNLEIFPAQKHVILGPNGSGKTTLMRIMSLLTINDRGELMVFDEKVNWSKSQLLHLRRQMAMVTQTSFLFEGNVIYNVAYGLKARKKSSDYIKKEVDKALETVGMSSFAKSDARTLSGGERQKVAIARALVLRPKVLFLDEPTSNIAPNSATEIEKYIKHINNEYKTTIILVTHNLFQAKRLADKVFMMWDGKIIERATPDEIFTNPQDERTKSFLSGEAVF</sequence>
<dbReference type="EMBL" id="CP046457">
    <property type="protein sequence ID" value="QGT98610.1"/>
    <property type="molecule type" value="Genomic_DNA"/>
</dbReference>
<organism evidence="5 6">
    <name type="scientific">Candidatus Syntrophocurvum alkaliphilum</name>
    <dbReference type="NCBI Taxonomy" id="2293317"/>
    <lineage>
        <taxon>Bacteria</taxon>
        <taxon>Bacillati</taxon>
        <taxon>Bacillota</taxon>
        <taxon>Clostridia</taxon>
        <taxon>Eubacteriales</taxon>
        <taxon>Syntrophomonadaceae</taxon>
        <taxon>Candidatus Syntrophocurvum</taxon>
    </lineage>
</organism>
<keyword evidence="3" id="KW-0067">ATP-binding</keyword>
<dbReference type="InterPro" id="IPR003439">
    <property type="entry name" value="ABC_transporter-like_ATP-bd"/>
</dbReference>
<dbReference type="KEGG" id="salq:SYNTR_0017"/>
<dbReference type="SUPFAM" id="SSF52540">
    <property type="entry name" value="P-loop containing nucleoside triphosphate hydrolases"/>
    <property type="match status" value="1"/>
</dbReference>
<dbReference type="Proteomes" id="UP000426444">
    <property type="component" value="Chromosome"/>
</dbReference>
<dbReference type="AlphaFoldDB" id="A0A6I6DBN6"/>
<evidence type="ECO:0000313" key="6">
    <source>
        <dbReference type="Proteomes" id="UP000426444"/>
    </source>
</evidence>
<dbReference type="PROSITE" id="PS50893">
    <property type="entry name" value="ABC_TRANSPORTER_2"/>
    <property type="match status" value="1"/>
</dbReference>
<dbReference type="InterPro" id="IPR003593">
    <property type="entry name" value="AAA+_ATPase"/>
</dbReference>
<dbReference type="PROSITE" id="PS00211">
    <property type="entry name" value="ABC_TRANSPORTER_1"/>
    <property type="match status" value="1"/>
</dbReference>
<dbReference type="PANTHER" id="PTHR42781:SF9">
    <property type="entry name" value="AMINO ACID ABC TRANSPORTER, ATP-BINDING PROTEIN-RELATED"/>
    <property type="match status" value="1"/>
</dbReference>
<evidence type="ECO:0000313" key="5">
    <source>
        <dbReference type="EMBL" id="QGT98610.1"/>
    </source>
</evidence>
<dbReference type="PANTHER" id="PTHR42781">
    <property type="entry name" value="SPERMIDINE/PUTRESCINE IMPORT ATP-BINDING PROTEIN POTA"/>
    <property type="match status" value="1"/>
</dbReference>
<dbReference type="SMART" id="SM00382">
    <property type="entry name" value="AAA"/>
    <property type="match status" value="1"/>
</dbReference>
<keyword evidence="1" id="KW-0813">Transport</keyword>
<dbReference type="GO" id="GO:0005524">
    <property type="term" value="F:ATP binding"/>
    <property type="evidence" value="ECO:0007669"/>
    <property type="project" value="UniProtKB-KW"/>
</dbReference>
<dbReference type="RefSeq" id="WP_156202586.1">
    <property type="nucleotide sequence ID" value="NZ_CP046457.1"/>
</dbReference>
<dbReference type="InterPro" id="IPR017871">
    <property type="entry name" value="ABC_transporter-like_CS"/>
</dbReference>
<evidence type="ECO:0000256" key="3">
    <source>
        <dbReference type="ARBA" id="ARBA00022840"/>
    </source>
</evidence>
<evidence type="ECO:0000256" key="2">
    <source>
        <dbReference type="ARBA" id="ARBA00022741"/>
    </source>
</evidence>
<accession>A0A6I6DBN6</accession>
<name>A0A6I6DBN6_9FIRM</name>
<evidence type="ECO:0000256" key="1">
    <source>
        <dbReference type="ARBA" id="ARBA00022448"/>
    </source>
</evidence>
<dbReference type="Gene3D" id="3.40.50.300">
    <property type="entry name" value="P-loop containing nucleotide triphosphate hydrolases"/>
    <property type="match status" value="1"/>
</dbReference>
<keyword evidence="2" id="KW-0547">Nucleotide-binding</keyword>
<dbReference type="Pfam" id="PF00005">
    <property type="entry name" value="ABC_tran"/>
    <property type="match status" value="1"/>
</dbReference>
<proteinExistence type="predicted"/>
<feature type="domain" description="ABC transporter" evidence="4">
    <location>
        <begin position="5"/>
        <end position="238"/>
    </location>
</feature>
<dbReference type="InterPro" id="IPR027417">
    <property type="entry name" value="P-loop_NTPase"/>
</dbReference>
<evidence type="ECO:0000259" key="4">
    <source>
        <dbReference type="PROSITE" id="PS50893"/>
    </source>
</evidence>
<protein>
    <recommendedName>
        <fullName evidence="4">ABC transporter domain-containing protein</fullName>
    </recommendedName>
</protein>
<dbReference type="OrthoDB" id="9780431at2"/>
<keyword evidence="6" id="KW-1185">Reference proteome</keyword>
<gene>
    <name evidence="5" type="ORF">SYNTR_0017</name>
</gene>
<dbReference type="GO" id="GO:0016887">
    <property type="term" value="F:ATP hydrolysis activity"/>
    <property type="evidence" value="ECO:0007669"/>
    <property type="project" value="InterPro"/>
</dbReference>
<dbReference type="InterPro" id="IPR050093">
    <property type="entry name" value="ABC_SmlMolc_Importer"/>
</dbReference>